<keyword evidence="7" id="KW-0999">Mitochondrion inner membrane</keyword>
<dbReference type="SMART" id="SM00195">
    <property type="entry name" value="DSPc"/>
    <property type="match status" value="1"/>
</dbReference>
<evidence type="ECO:0000313" key="18">
    <source>
        <dbReference type="Ensembl" id="ENSSSUP00005030865.1"/>
    </source>
</evidence>
<dbReference type="PROSITE" id="PS50056">
    <property type="entry name" value="TYR_PHOSPHATASE_2"/>
    <property type="match status" value="1"/>
</dbReference>
<evidence type="ECO:0000313" key="19">
    <source>
        <dbReference type="Proteomes" id="UP000472268"/>
    </source>
</evidence>
<comment type="subcellular location">
    <subcellularLocation>
        <location evidence="2">Cytoplasm</location>
    </subcellularLocation>
    <subcellularLocation>
        <location evidence="1">Mitochondrion inner membrane</location>
        <topology evidence="1">Peripheral membrane protein</topology>
        <orientation evidence="1">Intermembrane side</orientation>
    </subcellularLocation>
</comment>
<evidence type="ECO:0000256" key="14">
    <source>
        <dbReference type="ARBA" id="ARBA00047761"/>
    </source>
</evidence>
<dbReference type="Gene3D" id="3.90.190.10">
    <property type="entry name" value="Protein tyrosine phosphatase superfamily"/>
    <property type="match status" value="1"/>
</dbReference>
<reference evidence="18" key="1">
    <citation type="submission" date="2025-08" db="UniProtKB">
        <authorList>
            <consortium name="Ensembl"/>
        </authorList>
    </citation>
    <scope>IDENTIFICATION</scope>
</reference>
<dbReference type="InterPro" id="IPR000387">
    <property type="entry name" value="Tyr_Pase_dom"/>
</dbReference>
<comment type="similarity">
    <text evidence="3">Belongs to the protein-tyrosine phosphatase family. Non-receptor class dual specificity subfamily.</text>
</comment>
<comment type="function">
    <text evidence="12">Can dephosphorylate single and diphosphorylated synthetic MAPK peptides, with preference for the phosphotyrosine and diphosphorylated forms over phosphothreonine. In vitro, dephosphorylates p-nitrophenyl phosphate (pNPP).</text>
</comment>
<name>A0A673VBQ2_SURSU</name>
<dbReference type="PROSITE" id="PS50054">
    <property type="entry name" value="TYR_PHOSPHATASE_DUAL"/>
    <property type="match status" value="1"/>
</dbReference>
<dbReference type="PRINTS" id="PR01908">
    <property type="entry name" value="ADSPHPHTASE"/>
</dbReference>
<dbReference type="Ensembl" id="ENSSSUT00005035217.1">
    <property type="protein sequence ID" value="ENSSSUP00005030865.1"/>
    <property type="gene ID" value="ENSSSUG00005019909.1"/>
</dbReference>
<dbReference type="AlphaFoldDB" id="A0A673VBQ2"/>
<evidence type="ECO:0000256" key="13">
    <source>
        <dbReference type="ARBA" id="ARBA00040029"/>
    </source>
</evidence>
<keyword evidence="9" id="KW-0904">Protein phosphatase</keyword>
<dbReference type="EC" id="3.1.3.48" evidence="4"/>
<evidence type="ECO:0000256" key="5">
    <source>
        <dbReference type="ARBA" id="ARBA00013081"/>
    </source>
</evidence>
<comment type="catalytic activity">
    <reaction evidence="15">
        <text>O-phospho-L-threonyl-[protein] + H2O = L-threonyl-[protein] + phosphate</text>
        <dbReference type="Rhea" id="RHEA:47004"/>
        <dbReference type="Rhea" id="RHEA-COMP:11060"/>
        <dbReference type="Rhea" id="RHEA-COMP:11605"/>
        <dbReference type="ChEBI" id="CHEBI:15377"/>
        <dbReference type="ChEBI" id="CHEBI:30013"/>
        <dbReference type="ChEBI" id="CHEBI:43474"/>
        <dbReference type="ChEBI" id="CHEBI:61977"/>
        <dbReference type="EC" id="3.1.3.16"/>
    </reaction>
</comment>
<evidence type="ECO:0000256" key="11">
    <source>
        <dbReference type="ARBA" id="ARBA00023136"/>
    </source>
</evidence>
<protein>
    <recommendedName>
        <fullName evidence="13">Dual specificity protein phosphatase 18</fullName>
        <ecNumber evidence="5">3.1.3.16</ecNumber>
        <ecNumber evidence="4">3.1.3.48</ecNumber>
    </recommendedName>
</protein>
<keyword evidence="8" id="KW-0378">Hydrolase</keyword>
<dbReference type="PANTHER" id="PTHR46495">
    <property type="entry name" value="DUAL SPECIFICITY PROTEIN PHOSPHATASE 21"/>
    <property type="match status" value="1"/>
</dbReference>
<dbReference type="Pfam" id="PF00782">
    <property type="entry name" value="DSPc"/>
    <property type="match status" value="1"/>
</dbReference>
<reference evidence="18" key="2">
    <citation type="submission" date="2025-09" db="UniProtKB">
        <authorList>
            <consortium name="Ensembl"/>
        </authorList>
    </citation>
    <scope>IDENTIFICATION</scope>
</reference>
<comment type="catalytic activity">
    <reaction evidence="14">
        <text>O-phospho-L-seryl-[protein] + H2O = L-seryl-[protein] + phosphate</text>
        <dbReference type="Rhea" id="RHEA:20629"/>
        <dbReference type="Rhea" id="RHEA-COMP:9863"/>
        <dbReference type="Rhea" id="RHEA-COMP:11604"/>
        <dbReference type="ChEBI" id="CHEBI:15377"/>
        <dbReference type="ChEBI" id="CHEBI:29999"/>
        <dbReference type="ChEBI" id="CHEBI:43474"/>
        <dbReference type="ChEBI" id="CHEBI:83421"/>
        <dbReference type="EC" id="3.1.3.16"/>
    </reaction>
</comment>
<evidence type="ECO:0000256" key="1">
    <source>
        <dbReference type="ARBA" id="ARBA00004137"/>
    </source>
</evidence>
<feature type="domain" description="Tyrosine specific protein phosphatases" evidence="17">
    <location>
        <begin position="81"/>
        <end position="140"/>
    </location>
</feature>
<dbReference type="InterPro" id="IPR029021">
    <property type="entry name" value="Prot-tyrosine_phosphatase-like"/>
</dbReference>
<dbReference type="GO" id="GO:0017017">
    <property type="term" value="F:MAP kinase tyrosine/serine/threonine phosphatase activity"/>
    <property type="evidence" value="ECO:0007669"/>
    <property type="project" value="InterPro"/>
</dbReference>
<evidence type="ECO:0000256" key="2">
    <source>
        <dbReference type="ARBA" id="ARBA00004496"/>
    </source>
</evidence>
<dbReference type="PANTHER" id="PTHR46495:SF2">
    <property type="entry name" value="DUAL SPECIFICITY PROTEIN PHOSPHATASE 18"/>
    <property type="match status" value="1"/>
</dbReference>
<organism evidence="18 19">
    <name type="scientific">Suricata suricatta</name>
    <name type="common">Meerkat</name>
    <dbReference type="NCBI Taxonomy" id="37032"/>
    <lineage>
        <taxon>Eukaryota</taxon>
        <taxon>Metazoa</taxon>
        <taxon>Chordata</taxon>
        <taxon>Craniata</taxon>
        <taxon>Vertebrata</taxon>
        <taxon>Euteleostomi</taxon>
        <taxon>Mammalia</taxon>
        <taxon>Eutheria</taxon>
        <taxon>Laurasiatheria</taxon>
        <taxon>Carnivora</taxon>
        <taxon>Feliformia</taxon>
        <taxon>Herpestidae</taxon>
        <taxon>Suricata</taxon>
    </lineage>
</organism>
<evidence type="ECO:0000259" key="17">
    <source>
        <dbReference type="PROSITE" id="PS50056"/>
    </source>
</evidence>
<dbReference type="GO" id="GO:0004722">
    <property type="term" value="F:protein serine/threonine phosphatase activity"/>
    <property type="evidence" value="ECO:0007669"/>
    <property type="project" value="UniProtKB-EC"/>
</dbReference>
<evidence type="ECO:0000256" key="4">
    <source>
        <dbReference type="ARBA" id="ARBA00013064"/>
    </source>
</evidence>
<sequence length="195" mass="21548">MTASPAPLPALAAQQPTVQGLSQITSCLFVSNAAAANNKSLLSSNNITTVINVSAEVVNILFENVHYVQVPVTDSPNSRLYDFFDPIADHIHNVEMKQGRTLLHCAAGVSRSVTLCLAYLMKYHSMSLLDAHTWTKSCRPIIRPNNGFWEQLIHYEFKLFSKNTVRMVNSRVGLIPDIYQKGSDGVMKEGLWGLG</sequence>
<dbReference type="SUPFAM" id="SSF52799">
    <property type="entry name" value="(Phosphotyrosine protein) phosphatases II"/>
    <property type="match status" value="1"/>
</dbReference>
<feature type="domain" description="Tyrosine-protein phosphatase" evidence="16">
    <location>
        <begin position="20"/>
        <end position="161"/>
    </location>
</feature>
<dbReference type="InterPro" id="IPR000340">
    <property type="entry name" value="Dual-sp_phosphatase_cat-dom"/>
</dbReference>
<evidence type="ECO:0000256" key="8">
    <source>
        <dbReference type="ARBA" id="ARBA00022801"/>
    </source>
</evidence>
<dbReference type="GO" id="GO:0004725">
    <property type="term" value="F:protein tyrosine phosphatase activity"/>
    <property type="evidence" value="ECO:0007669"/>
    <property type="project" value="UniProtKB-EC"/>
</dbReference>
<dbReference type="PRINTS" id="PR01910">
    <property type="entry name" value="ADSPHPHTASEB"/>
</dbReference>
<dbReference type="OMA" id="GVEYFHI"/>
<dbReference type="InterPro" id="IPR020420">
    <property type="entry name" value="Atypical_DUSP_subfamB"/>
</dbReference>
<evidence type="ECO:0000256" key="12">
    <source>
        <dbReference type="ARBA" id="ARBA00037043"/>
    </source>
</evidence>
<keyword evidence="19" id="KW-1185">Reference proteome</keyword>
<dbReference type="FunFam" id="3.90.190.10:FF:000049">
    <property type="entry name" value="Dual specificity protein phosphatase 14"/>
    <property type="match status" value="1"/>
</dbReference>
<keyword evidence="11" id="KW-0472">Membrane</keyword>
<evidence type="ECO:0000256" key="9">
    <source>
        <dbReference type="ARBA" id="ARBA00022912"/>
    </source>
</evidence>
<dbReference type="EC" id="3.1.3.16" evidence="5"/>
<accession>A0A673VBQ2</accession>
<evidence type="ECO:0000256" key="10">
    <source>
        <dbReference type="ARBA" id="ARBA00023128"/>
    </source>
</evidence>
<evidence type="ECO:0000256" key="7">
    <source>
        <dbReference type="ARBA" id="ARBA00022792"/>
    </source>
</evidence>
<proteinExistence type="inferred from homology"/>
<evidence type="ECO:0000256" key="6">
    <source>
        <dbReference type="ARBA" id="ARBA00022490"/>
    </source>
</evidence>
<evidence type="ECO:0000256" key="15">
    <source>
        <dbReference type="ARBA" id="ARBA00048336"/>
    </source>
</evidence>
<keyword evidence="6" id="KW-0963">Cytoplasm</keyword>
<evidence type="ECO:0000256" key="3">
    <source>
        <dbReference type="ARBA" id="ARBA00008601"/>
    </source>
</evidence>
<dbReference type="GO" id="GO:0005743">
    <property type="term" value="C:mitochondrial inner membrane"/>
    <property type="evidence" value="ECO:0007669"/>
    <property type="project" value="UniProtKB-SubCell"/>
</dbReference>
<evidence type="ECO:0000259" key="16">
    <source>
        <dbReference type="PROSITE" id="PS50054"/>
    </source>
</evidence>
<dbReference type="InterPro" id="IPR020422">
    <property type="entry name" value="TYR_PHOSPHATASE_DUAL_dom"/>
</dbReference>
<dbReference type="Proteomes" id="UP000472268">
    <property type="component" value="Unplaced"/>
</dbReference>
<keyword evidence="10" id="KW-0496">Mitochondrion</keyword>